<dbReference type="GO" id="GO:0003700">
    <property type="term" value="F:DNA-binding transcription factor activity"/>
    <property type="evidence" value="ECO:0007669"/>
    <property type="project" value="InterPro"/>
</dbReference>
<protein>
    <recommendedName>
        <fullName evidence="2">BZIP domain-containing protein</fullName>
    </recommendedName>
</protein>
<dbReference type="OrthoDB" id="295274at2759"/>
<dbReference type="Proteomes" id="UP000800200">
    <property type="component" value="Unassembled WGS sequence"/>
</dbReference>
<reference evidence="3" key="1">
    <citation type="journal article" date="2020" name="Stud. Mycol.">
        <title>101 Dothideomycetes genomes: a test case for predicting lifestyles and emergence of pathogens.</title>
        <authorList>
            <person name="Haridas S."/>
            <person name="Albert R."/>
            <person name="Binder M."/>
            <person name="Bloem J."/>
            <person name="Labutti K."/>
            <person name="Salamov A."/>
            <person name="Andreopoulos B."/>
            <person name="Baker S."/>
            <person name="Barry K."/>
            <person name="Bills G."/>
            <person name="Bluhm B."/>
            <person name="Cannon C."/>
            <person name="Castanera R."/>
            <person name="Culley D."/>
            <person name="Daum C."/>
            <person name="Ezra D."/>
            <person name="Gonzalez J."/>
            <person name="Henrissat B."/>
            <person name="Kuo A."/>
            <person name="Liang C."/>
            <person name="Lipzen A."/>
            <person name="Lutzoni F."/>
            <person name="Magnuson J."/>
            <person name="Mondo S."/>
            <person name="Nolan M."/>
            <person name="Ohm R."/>
            <person name="Pangilinan J."/>
            <person name="Park H.-J."/>
            <person name="Ramirez L."/>
            <person name="Alfaro M."/>
            <person name="Sun H."/>
            <person name="Tritt A."/>
            <person name="Yoshinaga Y."/>
            <person name="Zwiers L.-H."/>
            <person name="Turgeon B."/>
            <person name="Goodwin S."/>
            <person name="Spatafora J."/>
            <person name="Crous P."/>
            <person name="Grigoriev I."/>
        </authorList>
    </citation>
    <scope>NUCLEOTIDE SEQUENCE</scope>
    <source>
        <strain evidence="3">CBS 207.26</strain>
    </source>
</reference>
<dbReference type="SUPFAM" id="SSF57959">
    <property type="entry name" value="Leucine zipper domain"/>
    <property type="match status" value="1"/>
</dbReference>
<dbReference type="CDD" id="cd14687">
    <property type="entry name" value="bZIP_ATF2"/>
    <property type="match status" value="1"/>
</dbReference>
<dbReference type="Gene3D" id="1.20.5.170">
    <property type="match status" value="1"/>
</dbReference>
<dbReference type="InterPro" id="IPR046347">
    <property type="entry name" value="bZIP_sf"/>
</dbReference>
<gene>
    <name evidence="3" type="ORF">K469DRAFT_626934</name>
</gene>
<accession>A0A6A6EBB6</accession>
<feature type="compositionally biased region" description="Pro residues" evidence="1">
    <location>
        <begin position="108"/>
        <end position="117"/>
    </location>
</feature>
<feature type="region of interest" description="Disordered" evidence="1">
    <location>
        <begin position="164"/>
        <end position="190"/>
    </location>
</feature>
<feature type="domain" description="BZIP" evidence="2">
    <location>
        <begin position="11"/>
        <end position="26"/>
    </location>
</feature>
<dbReference type="EMBL" id="ML994622">
    <property type="protein sequence ID" value="KAF2189074.1"/>
    <property type="molecule type" value="Genomic_DNA"/>
</dbReference>
<proteinExistence type="predicted"/>
<dbReference type="SMART" id="SM00338">
    <property type="entry name" value="BRLZ"/>
    <property type="match status" value="1"/>
</dbReference>
<sequence length="270" mass="30776">MSEADMAKRLKTLLRNREAATKCRNKKKQYTADLEETCRIYQTNNGALWHQFLVLWQERDCLLNELNEARDRNGFPAVQAAPFTAMAAHWQQPAMHPWTAGHQNQPQAPTPTVHPPPVQAESLYMDFKYNPNPTRQPSYQRSMDPTSNSFHTPMRAYRNDSMWSNQGIPQMPLASDNPDPPQMPQSMQTSFPVSEPHIANWAGFNPLFNFGFAEAGQRYLAPSDFQRPQAPLALEASAPEDLQEISREEGEEPPSDSVLKQLDNFFKNCD</sequence>
<dbReference type="PROSITE" id="PS00036">
    <property type="entry name" value="BZIP_BASIC"/>
    <property type="match status" value="1"/>
</dbReference>
<feature type="region of interest" description="Disordered" evidence="1">
    <location>
        <begin position="97"/>
        <end position="117"/>
    </location>
</feature>
<dbReference type="AlphaFoldDB" id="A0A6A6EBB6"/>
<evidence type="ECO:0000313" key="4">
    <source>
        <dbReference type="Proteomes" id="UP000800200"/>
    </source>
</evidence>
<keyword evidence="4" id="KW-1185">Reference proteome</keyword>
<dbReference type="Pfam" id="PF00170">
    <property type="entry name" value="bZIP_1"/>
    <property type="match status" value="1"/>
</dbReference>
<evidence type="ECO:0000313" key="3">
    <source>
        <dbReference type="EMBL" id="KAF2189074.1"/>
    </source>
</evidence>
<dbReference type="InterPro" id="IPR004827">
    <property type="entry name" value="bZIP"/>
</dbReference>
<name>A0A6A6EBB6_9PEZI</name>
<evidence type="ECO:0000259" key="2">
    <source>
        <dbReference type="PROSITE" id="PS00036"/>
    </source>
</evidence>
<evidence type="ECO:0000256" key="1">
    <source>
        <dbReference type="SAM" id="MobiDB-lite"/>
    </source>
</evidence>
<organism evidence="3 4">
    <name type="scientific">Zopfia rhizophila CBS 207.26</name>
    <dbReference type="NCBI Taxonomy" id="1314779"/>
    <lineage>
        <taxon>Eukaryota</taxon>
        <taxon>Fungi</taxon>
        <taxon>Dikarya</taxon>
        <taxon>Ascomycota</taxon>
        <taxon>Pezizomycotina</taxon>
        <taxon>Dothideomycetes</taxon>
        <taxon>Dothideomycetes incertae sedis</taxon>
        <taxon>Zopfiaceae</taxon>
        <taxon>Zopfia</taxon>
    </lineage>
</organism>
<feature type="region of interest" description="Disordered" evidence="1">
    <location>
        <begin position="230"/>
        <end position="270"/>
    </location>
</feature>